<comment type="caution">
    <text evidence="5">The sequence shown here is derived from an EMBL/GenBank/DDBJ whole genome shotgun (WGS) entry which is preliminary data.</text>
</comment>
<dbReference type="PANTHER" id="PTHR30265">
    <property type="entry name" value="RHO-INTERACTING TRANSCRIPTION TERMINATION FACTOR NUSG"/>
    <property type="match status" value="1"/>
</dbReference>
<dbReference type="GO" id="GO:0006354">
    <property type="term" value="P:DNA-templated transcription elongation"/>
    <property type="evidence" value="ECO:0007669"/>
    <property type="project" value="InterPro"/>
</dbReference>
<accession>A0A0F9T5U7</accession>
<gene>
    <name evidence="5" type="ORF">LCGC14_0389250</name>
</gene>
<dbReference type="SUPFAM" id="SSF82679">
    <property type="entry name" value="N-utilization substance G protein NusG, N-terminal domain"/>
    <property type="match status" value="1"/>
</dbReference>
<sequence length="140" mass="15974">MTSFLPTRQVLSQWKDRKKWVEKPLFPGYLFVHTPWAQLDRVTGTRGVAYLVGDGSSAIPIPDDQVQGIRQMVEAPCPTMPWPWLKKGKRVRVMAGPLAGLETYIVERKKNRKSYLILTIELLGRSVAVEIDPRYVEVIP</sequence>
<dbReference type="InterPro" id="IPR008991">
    <property type="entry name" value="Translation_prot_SH3-like_sf"/>
</dbReference>
<feature type="domain" description="NusG-like N-terminal" evidence="4">
    <location>
        <begin position="2"/>
        <end position="70"/>
    </location>
</feature>
<keyword evidence="1" id="KW-0889">Transcription antitermination</keyword>
<evidence type="ECO:0000259" key="4">
    <source>
        <dbReference type="Pfam" id="PF02357"/>
    </source>
</evidence>
<evidence type="ECO:0000313" key="5">
    <source>
        <dbReference type="EMBL" id="KKN74604.1"/>
    </source>
</evidence>
<dbReference type="EMBL" id="LAZR01000323">
    <property type="protein sequence ID" value="KKN74604.1"/>
    <property type="molecule type" value="Genomic_DNA"/>
</dbReference>
<dbReference type="PANTHER" id="PTHR30265:SF4">
    <property type="entry name" value="KOW MOTIF FAMILY PROTEIN, EXPRESSED"/>
    <property type="match status" value="1"/>
</dbReference>
<dbReference type="Gene3D" id="3.30.70.940">
    <property type="entry name" value="NusG, N-terminal domain"/>
    <property type="match status" value="1"/>
</dbReference>
<name>A0A0F9T5U7_9ZZZZ</name>
<protein>
    <recommendedName>
        <fullName evidence="4">NusG-like N-terminal domain-containing protein</fullName>
    </recommendedName>
</protein>
<keyword evidence="2" id="KW-0805">Transcription regulation</keyword>
<dbReference type="AlphaFoldDB" id="A0A0F9T5U7"/>
<dbReference type="InterPro" id="IPR006645">
    <property type="entry name" value="NGN-like_dom"/>
</dbReference>
<dbReference type="GO" id="GO:0031564">
    <property type="term" value="P:transcription antitermination"/>
    <property type="evidence" value="ECO:0007669"/>
    <property type="project" value="UniProtKB-KW"/>
</dbReference>
<evidence type="ECO:0000256" key="3">
    <source>
        <dbReference type="ARBA" id="ARBA00023163"/>
    </source>
</evidence>
<dbReference type="InterPro" id="IPR036735">
    <property type="entry name" value="NGN_dom_sf"/>
</dbReference>
<evidence type="ECO:0000256" key="2">
    <source>
        <dbReference type="ARBA" id="ARBA00023015"/>
    </source>
</evidence>
<dbReference type="SUPFAM" id="SSF50104">
    <property type="entry name" value="Translation proteins SH3-like domain"/>
    <property type="match status" value="1"/>
</dbReference>
<organism evidence="5">
    <name type="scientific">marine sediment metagenome</name>
    <dbReference type="NCBI Taxonomy" id="412755"/>
    <lineage>
        <taxon>unclassified sequences</taxon>
        <taxon>metagenomes</taxon>
        <taxon>ecological metagenomes</taxon>
    </lineage>
</organism>
<dbReference type="Pfam" id="PF02357">
    <property type="entry name" value="NusG"/>
    <property type="match status" value="1"/>
</dbReference>
<reference evidence="5" key="1">
    <citation type="journal article" date="2015" name="Nature">
        <title>Complex archaea that bridge the gap between prokaryotes and eukaryotes.</title>
        <authorList>
            <person name="Spang A."/>
            <person name="Saw J.H."/>
            <person name="Jorgensen S.L."/>
            <person name="Zaremba-Niedzwiedzka K."/>
            <person name="Martijn J."/>
            <person name="Lind A.E."/>
            <person name="van Eijk R."/>
            <person name="Schleper C."/>
            <person name="Guy L."/>
            <person name="Ettema T.J."/>
        </authorList>
    </citation>
    <scope>NUCLEOTIDE SEQUENCE</scope>
</reference>
<evidence type="ECO:0000256" key="1">
    <source>
        <dbReference type="ARBA" id="ARBA00022814"/>
    </source>
</evidence>
<dbReference type="NCBIfam" id="NF033644">
    <property type="entry name" value="antiterm_UpxY"/>
    <property type="match status" value="1"/>
</dbReference>
<dbReference type="CDD" id="cd06091">
    <property type="entry name" value="KOW_NusG"/>
    <property type="match status" value="1"/>
</dbReference>
<dbReference type="InterPro" id="IPR043425">
    <property type="entry name" value="NusG-like"/>
</dbReference>
<proteinExistence type="predicted"/>
<keyword evidence="3" id="KW-0804">Transcription</keyword>